<evidence type="ECO:0000256" key="3">
    <source>
        <dbReference type="ARBA" id="ARBA00022490"/>
    </source>
</evidence>
<dbReference type="SMART" id="SM00332">
    <property type="entry name" value="PP2Cc"/>
    <property type="match status" value="1"/>
</dbReference>
<reference evidence="17" key="3">
    <citation type="submission" date="2015-06" db="UniProtKB">
        <authorList>
            <consortium name="EnsemblMetazoa"/>
        </authorList>
    </citation>
    <scope>IDENTIFICATION</scope>
</reference>
<evidence type="ECO:0000256" key="13">
    <source>
        <dbReference type="ARBA" id="ARBA00080658"/>
    </source>
</evidence>
<dbReference type="GO" id="GO:1902533">
    <property type="term" value="P:positive regulation of intracellular signal transduction"/>
    <property type="evidence" value="ECO:0007669"/>
    <property type="project" value="UniProtKB-ARBA"/>
</dbReference>
<evidence type="ECO:0000256" key="11">
    <source>
        <dbReference type="ARBA" id="ARBA00074232"/>
    </source>
</evidence>
<dbReference type="OMA" id="HPFEDRS"/>
<accession>R7TEC4</accession>
<evidence type="ECO:0000256" key="1">
    <source>
        <dbReference type="ARBA" id="ARBA00004397"/>
    </source>
</evidence>
<keyword evidence="8" id="KW-0325">Glycoprotein</keyword>
<dbReference type="AlphaFoldDB" id="R7TEC4"/>
<evidence type="ECO:0000313" key="18">
    <source>
        <dbReference type="Proteomes" id="UP000014760"/>
    </source>
</evidence>
<sequence>MSQARLSHGSCSTSSLHRVGSLDSSLYWTDDLPVCPLSGIGSATNQIYREDGYRIEEHEFEDRSFHFKVENNTYLYGVFDGHDGSNVSNFATQRMPAELLLGQLSGHLGNAGVEDALRQAFLSVEKAYFDSIDDIMAEKYKLQMDLPEGMSRYEAYNHCPELINRLESVERELIGGTTAVVALIIHNRLFVANCGCCRALLVRTDPGNQMCLRVMQLTVDHDLHNQEERNRLAGIGVNVELLQQVGLVGNHPYTRTMGDYHVKNAYSNIDYLKSAQSDPVIADPEIQGGIELDATCSFLVLMSDGLYKSLETALGTEHANREIASMVATEFTQQSTLNGVAQAVVDKVVRLHHDAYNTSLDHRKQLCQKRDDIMLVVRNFNHPLPNAINSPSPGVSNPFLAGNPMPPLSINIPSPANSPSKSPPPLPPTLGVNVAPRPTFFISNRASAEAPIVTTPSTHTGTLSSTLSSNDSSEGSTEEHSHLTQSSLRTKSLVLDEHGRVEAHVSFSEFHSAFEAMSESQQKAFNTEIELRPEYETINEEGSGDMENSSGECDRSTRL</sequence>
<dbReference type="EMBL" id="KB311372">
    <property type="protein sequence ID" value="ELT89411.1"/>
    <property type="molecule type" value="Genomic_DNA"/>
</dbReference>
<dbReference type="HOGENOM" id="CLU_027717_1_0_1"/>
<dbReference type="CDD" id="cd00143">
    <property type="entry name" value="PP2Cc"/>
    <property type="match status" value="1"/>
</dbReference>
<evidence type="ECO:0000256" key="12">
    <source>
        <dbReference type="ARBA" id="ARBA00080486"/>
    </source>
</evidence>
<feature type="region of interest" description="Disordered" evidence="14">
    <location>
        <begin position="410"/>
        <end position="431"/>
    </location>
</feature>
<reference evidence="16 18" key="2">
    <citation type="journal article" date="2013" name="Nature">
        <title>Insights into bilaterian evolution from three spiralian genomes.</title>
        <authorList>
            <person name="Simakov O."/>
            <person name="Marletaz F."/>
            <person name="Cho S.J."/>
            <person name="Edsinger-Gonzales E."/>
            <person name="Havlak P."/>
            <person name="Hellsten U."/>
            <person name="Kuo D.H."/>
            <person name="Larsson T."/>
            <person name="Lv J."/>
            <person name="Arendt D."/>
            <person name="Savage R."/>
            <person name="Osoegawa K."/>
            <person name="de Jong P."/>
            <person name="Grimwood J."/>
            <person name="Chapman J.A."/>
            <person name="Shapiro H."/>
            <person name="Aerts A."/>
            <person name="Otillar R.P."/>
            <person name="Terry A.Y."/>
            <person name="Boore J.L."/>
            <person name="Grigoriev I.V."/>
            <person name="Lindberg D.R."/>
            <person name="Seaver E.C."/>
            <person name="Weisblat D.A."/>
            <person name="Putnam N.H."/>
            <person name="Rokhsar D.S."/>
        </authorList>
    </citation>
    <scope>NUCLEOTIDE SEQUENCE</scope>
    <source>
        <strain evidence="16 18">I ESC-2004</strain>
    </source>
</reference>
<evidence type="ECO:0000256" key="6">
    <source>
        <dbReference type="ARBA" id="ARBA00022843"/>
    </source>
</evidence>
<evidence type="ECO:0000256" key="9">
    <source>
        <dbReference type="ARBA" id="ARBA00057862"/>
    </source>
</evidence>
<dbReference type="InterPro" id="IPR001932">
    <property type="entry name" value="PPM-type_phosphatase-like_dom"/>
</dbReference>
<dbReference type="Pfam" id="PF00481">
    <property type="entry name" value="PP2C"/>
    <property type="match status" value="1"/>
</dbReference>
<name>R7TEC4_CAPTE</name>
<dbReference type="Gene3D" id="3.60.40.10">
    <property type="entry name" value="PPM-type phosphatase domain"/>
    <property type="match status" value="1"/>
</dbReference>
<feature type="domain" description="PPM-type phosphatase" evidence="15">
    <location>
        <begin position="39"/>
        <end position="380"/>
    </location>
</feature>
<reference evidence="18" key="1">
    <citation type="submission" date="2012-12" db="EMBL/GenBank/DDBJ databases">
        <authorList>
            <person name="Hellsten U."/>
            <person name="Grimwood J."/>
            <person name="Chapman J.A."/>
            <person name="Shapiro H."/>
            <person name="Aerts A."/>
            <person name="Otillar R.P."/>
            <person name="Terry A.Y."/>
            <person name="Boore J.L."/>
            <person name="Simakov O."/>
            <person name="Marletaz F."/>
            <person name="Cho S.-J."/>
            <person name="Edsinger-Gonzales E."/>
            <person name="Havlak P."/>
            <person name="Kuo D.-H."/>
            <person name="Larsson T."/>
            <person name="Lv J."/>
            <person name="Arendt D."/>
            <person name="Savage R."/>
            <person name="Osoegawa K."/>
            <person name="de Jong P."/>
            <person name="Lindberg D.R."/>
            <person name="Seaver E.C."/>
            <person name="Weisblat D.A."/>
            <person name="Putnam N.H."/>
            <person name="Grigoriev I.V."/>
            <person name="Rokhsar D.S."/>
        </authorList>
    </citation>
    <scope>NUCLEOTIDE SEQUENCE</scope>
    <source>
        <strain evidence="18">I ESC-2004</strain>
    </source>
</reference>
<evidence type="ECO:0000256" key="8">
    <source>
        <dbReference type="ARBA" id="ARBA00023180"/>
    </source>
</evidence>
<dbReference type="PANTHER" id="PTHR13832:SF533">
    <property type="entry name" value="TGF-BETA-ACTIVATED KINASE 1 AND MAP3K7-BINDING PROTEIN 1"/>
    <property type="match status" value="1"/>
</dbReference>
<comment type="subcellular location">
    <subcellularLocation>
        <location evidence="2">Cytoplasm</location>
        <location evidence="2">Cytosol</location>
    </subcellularLocation>
    <subcellularLocation>
        <location evidence="1">Endoplasmic reticulum membrane</location>
        <topology evidence="1">Peripheral membrane protein</topology>
        <orientation evidence="1">Cytoplasmic side</orientation>
    </subcellularLocation>
</comment>
<dbReference type="PROSITE" id="PS51746">
    <property type="entry name" value="PPM_2"/>
    <property type="match status" value="1"/>
</dbReference>
<dbReference type="OrthoDB" id="10049211at2759"/>
<dbReference type="GO" id="GO:0005789">
    <property type="term" value="C:endoplasmic reticulum membrane"/>
    <property type="evidence" value="ECO:0007669"/>
    <property type="project" value="UniProtKB-SubCell"/>
</dbReference>
<feature type="compositionally biased region" description="Low complexity" evidence="14">
    <location>
        <begin position="410"/>
        <end position="420"/>
    </location>
</feature>
<keyword evidence="6" id="KW-0832">Ubl conjugation</keyword>
<keyword evidence="18" id="KW-1185">Reference proteome</keyword>
<dbReference type="EnsemblMetazoa" id="CapteT160853">
    <property type="protein sequence ID" value="CapteP160853"/>
    <property type="gene ID" value="CapteG160853"/>
</dbReference>
<dbReference type="GO" id="GO:0005829">
    <property type="term" value="C:cytosol"/>
    <property type="evidence" value="ECO:0007669"/>
    <property type="project" value="UniProtKB-SubCell"/>
</dbReference>
<keyword evidence="5" id="KW-0256">Endoplasmic reticulum</keyword>
<dbReference type="FunFam" id="3.60.40.10:FF:000014">
    <property type="entry name" value="TGF-beta-activated kinase 1 and MAP3K7-binding protein 1-like"/>
    <property type="match status" value="1"/>
</dbReference>
<dbReference type="STRING" id="283909.R7TEC4"/>
<evidence type="ECO:0000313" key="17">
    <source>
        <dbReference type="EnsemblMetazoa" id="CapteP160853"/>
    </source>
</evidence>
<feature type="region of interest" description="Disordered" evidence="14">
    <location>
        <begin position="451"/>
        <end position="489"/>
    </location>
</feature>
<evidence type="ECO:0000256" key="4">
    <source>
        <dbReference type="ARBA" id="ARBA00022553"/>
    </source>
</evidence>
<gene>
    <name evidence="16" type="ORF">CAPTEDRAFT_160853</name>
</gene>
<feature type="region of interest" description="Disordered" evidence="14">
    <location>
        <begin position="535"/>
        <end position="559"/>
    </location>
</feature>
<dbReference type="InterPro" id="IPR036457">
    <property type="entry name" value="PPM-type-like_dom_sf"/>
</dbReference>
<organism evidence="16">
    <name type="scientific">Capitella teleta</name>
    <name type="common">Polychaete worm</name>
    <dbReference type="NCBI Taxonomy" id="283909"/>
    <lineage>
        <taxon>Eukaryota</taxon>
        <taxon>Metazoa</taxon>
        <taxon>Spiralia</taxon>
        <taxon>Lophotrochozoa</taxon>
        <taxon>Annelida</taxon>
        <taxon>Polychaeta</taxon>
        <taxon>Sedentaria</taxon>
        <taxon>Scolecida</taxon>
        <taxon>Capitellidae</taxon>
        <taxon>Capitella</taxon>
    </lineage>
</organism>
<evidence type="ECO:0000256" key="14">
    <source>
        <dbReference type="SAM" id="MobiDB-lite"/>
    </source>
</evidence>
<dbReference type="SUPFAM" id="SSF81606">
    <property type="entry name" value="PP2C-like"/>
    <property type="match status" value="1"/>
</dbReference>
<dbReference type="PANTHER" id="PTHR13832">
    <property type="entry name" value="PROTEIN PHOSPHATASE 2C"/>
    <property type="match status" value="1"/>
</dbReference>
<keyword evidence="4" id="KW-0597">Phosphoprotein</keyword>
<proteinExistence type="predicted"/>
<dbReference type="EMBL" id="AMQN01014860">
    <property type="status" value="NOT_ANNOTATED_CDS"/>
    <property type="molecule type" value="Genomic_DNA"/>
</dbReference>
<evidence type="ECO:0000256" key="5">
    <source>
        <dbReference type="ARBA" id="ARBA00022824"/>
    </source>
</evidence>
<dbReference type="GO" id="GO:0007165">
    <property type="term" value="P:signal transduction"/>
    <property type="evidence" value="ECO:0007669"/>
    <property type="project" value="UniProtKB-ARBA"/>
</dbReference>
<evidence type="ECO:0000256" key="2">
    <source>
        <dbReference type="ARBA" id="ARBA00004514"/>
    </source>
</evidence>
<comment type="function">
    <text evidence="9">Key adapter protein that plays an essential role in JNK and NF-kappa-B activation and proinflammatory cytokines production in response to stimulation with TLRs and cytokines. Mechanistically, associates with the catalytic domain of MAP3K7/TAK1 to trigger MAP3K7/TAK1 autophosphorylation leading to its full activation. Similarly, associates with MAPK14 and triggers its autophosphorylation and subsequent activation. In turn, MAPK14 phosphorylates TAB1 and inhibits MAP3K7/TAK1 activation in a feedback control mechanism. Also plays a role in recruiting MAPK14 to the TAK1 complex for the phosphorylation of the TAB2 and TAB3 regulatory subunits.</text>
</comment>
<comment type="subunit">
    <text evidence="10">Interacts with XIAP and BIRC7. Interacts with TRAF6 and MAP3K7; during IL-1 signaling. Identified in the TRIKA2 complex composed of MAP3K7, TAB1 and TAB2. Interacts with TRAF6 and MAPK14; these interactions allow MAPK14 autophosphorylation. Interacts with STING1; interaction takes place following cGAMP activation and promotes TAB1 recruitment to the endoplasmic reticulum, triggering MAP3K7/TAK1 activation and STING1 phosphorylation.</text>
</comment>
<dbReference type="InterPro" id="IPR015655">
    <property type="entry name" value="PP2C"/>
</dbReference>
<keyword evidence="3" id="KW-0963">Cytoplasm</keyword>
<dbReference type="GO" id="GO:0008047">
    <property type="term" value="F:enzyme activator activity"/>
    <property type="evidence" value="ECO:0007669"/>
    <property type="project" value="UniProtKB-ARBA"/>
</dbReference>
<evidence type="ECO:0000259" key="15">
    <source>
        <dbReference type="PROSITE" id="PS51746"/>
    </source>
</evidence>
<feature type="compositionally biased region" description="Low complexity" evidence="14">
    <location>
        <begin position="454"/>
        <end position="475"/>
    </location>
</feature>
<evidence type="ECO:0000256" key="7">
    <source>
        <dbReference type="ARBA" id="ARBA00023136"/>
    </source>
</evidence>
<evidence type="ECO:0000313" key="16">
    <source>
        <dbReference type="EMBL" id="ELT89411.1"/>
    </source>
</evidence>
<dbReference type="GO" id="GO:0004722">
    <property type="term" value="F:protein serine/threonine phosphatase activity"/>
    <property type="evidence" value="ECO:0007669"/>
    <property type="project" value="InterPro"/>
</dbReference>
<dbReference type="Proteomes" id="UP000014760">
    <property type="component" value="Unassembled WGS sequence"/>
</dbReference>
<keyword evidence="7" id="KW-0472">Membrane</keyword>
<protein>
    <recommendedName>
        <fullName evidence="11">TGF-beta-activated kinase 1 and MAP3K7-binding protein 1</fullName>
    </recommendedName>
    <alternativeName>
        <fullName evidence="12">Mitogen-activated protein kinase kinase kinase 7-interacting protein 1</fullName>
    </alternativeName>
    <alternativeName>
        <fullName evidence="13">TGF-beta-activated kinase 1-binding protein 1</fullName>
    </alternativeName>
</protein>
<evidence type="ECO:0000256" key="10">
    <source>
        <dbReference type="ARBA" id="ARBA00062935"/>
    </source>
</evidence>